<organism evidence="5 6">
    <name type="scientific">Pleurodeles waltl</name>
    <name type="common">Iberian ribbed newt</name>
    <dbReference type="NCBI Taxonomy" id="8319"/>
    <lineage>
        <taxon>Eukaryota</taxon>
        <taxon>Metazoa</taxon>
        <taxon>Chordata</taxon>
        <taxon>Craniata</taxon>
        <taxon>Vertebrata</taxon>
        <taxon>Euteleostomi</taxon>
        <taxon>Amphibia</taxon>
        <taxon>Batrachia</taxon>
        <taxon>Caudata</taxon>
        <taxon>Salamandroidea</taxon>
        <taxon>Salamandridae</taxon>
        <taxon>Pleurodelinae</taxon>
        <taxon>Pleurodeles</taxon>
    </lineage>
</organism>
<dbReference type="Pfam" id="PF13975">
    <property type="entry name" value="gag-asp_proteas"/>
    <property type="match status" value="1"/>
</dbReference>
<evidence type="ECO:0000256" key="3">
    <source>
        <dbReference type="SAM" id="MobiDB-lite"/>
    </source>
</evidence>
<dbReference type="Pfam" id="PF22938">
    <property type="entry name" value="Integrase_p58_C"/>
    <property type="match status" value="1"/>
</dbReference>
<dbReference type="SUPFAM" id="SSF50630">
    <property type="entry name" value="Acid proteases"/>
    <property type="match status" value="1"/>
</dbReference>
<keyword evidence="6" id="KW-1185">Reference proteome</keyword>
<comment type="similarity">
    <text evidence="1">Belongs to the beta type-B retroviral polymerase family. HERV class-II K(HML-2) pol subfamily.</text>
</comment>
<dbReference type="InterPro" id="IPR043502">
    <property type="entry name" value="DNA/RNA_pol_sf"/>
</dbReference>
<dbReference type="GO" id="GO:0004523">
    <property type="term" value="F:RNA-DNA hybrid ribonuclease activity"/>
    <property type="evidence" value="ECO:0007669"/>
    <property type="project" value="UniProtKB-EC"/>
</dbReference>
<dbReference type="Pfam" id="PF17919">
    <property type="entry name" value="RT_RNaseH_2"/>
    <property type="match status" value="1"/>
</dbReference>
<dbReference type="Proteomes" id="UP001066276">
    <property type="component" value="Chromosome 4_1"/>
</dbReference>
<dbReference type="Gene3D" id="3.10.10.10">
    <property type="entry name" value="HIV Type 1 Reverse Transcriptase, subunit A, domain 1"/>
    <property type="match status" value="1"/>
</dbReference>
<feature type="domain" description="Reverse transcriptase" evidence="4">
    <location>
        <begin position="425"/>
        <end position="608"/>
    </location>
</feature>
<dbReference type="Pfam" id="PF00078">
    <property type="entry name" value="RVT_1"/>
    <property type="match status" value="1"/>
</dbReference>
<dbReference type="EC" id="3.1.26.4" evidence="2"/>
<feature type="compositionally biased region" description="Polar residues" evidence="3">
    <location>
        <begin position="149"/>
        <end position="163"/>
    </location>
</feature>
<evidence type="ECO:0000256" key="1">
    <source>
        <dbReference type="ARBA" id="ARBA00010879"/>
    </source>
</evidence>
<dbReference type="FunFam" id="3.30.70.270:FF:000020">
    <property type="entry name" value="Transposon Tf2-6 polyprotein-like Protein"/>
    <property type="match status" value="1"/>
</dbReference>
<dbReference type="SUPFAM" id="SSF56672">
    <property type="entry name" value="DNA/RNA polymerases"/>
    <property type="match status" value="1"/>
</dbReference>
<evidence type="ECO:0000313" key="6">
    <source>
        <dbReference type="Proteomes" id="UP001066276"/>
    </source>
</evidence>
<name>A0AAV7SXC2_PLEWA</name>
<dbReference type="InterPro" id="IPR021109">
    <property type="entry name" value="Peptidase_aspartic_dom_sf"/>
</dbReference>
<dbReference type="PANTHER" id="PTHR33064:SF29">
    <property type="entry name" value="PEPTIDASE A2 DOMAIN-CONTAINING PROTEIN-RELATED"/>
    <property type="match status" value="1"/>
</dbReference>
<dbReference type="InterPro" id="IPR051320">
    <property type="entry name" value="Viral_Replic_Matur_Polypro"/>
</dbReference>
<feature type="region of interest" description="Disordered" evidence="3">
    <location>
        <begin position="139"/>
        <end position="170"/>
    </location>
</feature>
<dbReference type="Gene3D" id="3.30.70.270">
    <property type="match status" value="2"/>
</dbReference>
<protein>
    <recommendedName>
        <fullName evidence="2">ribonuclease H</fullName>
        <ecNumber evidence="2">3.1.26.4</ecNumber>
    </recommendedName>
</protein>
<evidence type="ECO:0000259" key="4">
    <source>
        <dbReference type="PROSITE" id="PS50878"/>
    </source>
</evidence>
<reference evidence="5" key="1">
    <citation type="journal article" date="2022" name="bioRxiv">
        <title>Sequencing and chromosome-scale assembly of the giantPleurodeles waltlgenome.</title>
        <authorList>
            <person name="Brown T."/>
            <person name="Elewa A."/>
            <person name="Iarovenko S."/>
            <person name="Subramanian E."/>
            <person name="Araus A.J."/>
            <person name="Petzold A."/>
            <person name="Susuki M."/>
            <person name="Suzuki K.-i.T."/>
            <person name="Hayashi T."/>
            <person name="Toyoda A."/>
            <person name="Oliveira C."/>
            <person name="Osipova E."/>
            <person name="Leigh N.D."/>
            <person name="Simon A."/>
            <person name="Yun M.H."/>
        </authorList>
    </citation>
    <scope>NUCLEOTIDE SEQUENCE</scope>
    <source>
        <strain evidence="5">20211129_DDA</strain>
        <tissue evidence="5">Liver</tissue>
    </source>
</reference>
<dbReference type="InterPro" id="IPR043128">
    <property type="entry name" value="Rev_trsase/Diguanyl_cyclase"/>
</dbReference>
<dbReference type="EMBL" id="JANPWB010000007">
    <property type="protein sequence ID" value="KAJ1168847.1"/>
    <property type="molecule type" value="Genomic_DNA"/>
</dbReference>
<comment type="caution">
    <text evidence="5">The sequence shown here is derived from an EMBL/GenBank/DDBJ whole genome shotgun (WGS) entry which is preliminary data.</text>
</comment>
<dbReference type="PROSITE" id="PS50878">
    <property type="entry name" value="RT_POL"/>
    <property type="match status" value="1"/>
</dbReference>
<dbReference type="InterPro" id="IPR054465">
    <property type="entry name" value="Integrase_p58-like_C"/>
</dbReference>
<dbReference type="CDD" id="cd01647">
    <property type="entry name" value="RT_LTR"/>
    <property type="match status" value="1"/>
</dbReference>
<dbReference type="FunFam" id="3.10.20.370:FF:000001">
    <property type="entry name" value="Retrovirus-related Pol polyprotein from transposon 17.6-like protein"/>
    <property type="match status" value="1"/>
</dbReference>
<dbReference type="InterPro" id="IPR000477">
    <property type="entry name" value="RT_dom"/>
</dbReference>
<dbReference type="AlphaFoldDB" id="A0AAV7SXC2"/>
<dbReference type="PANTHER" id="PTHR33064">
    <property type="entry name" value="POL PROTEIN"/>
    <property type="match status" value="1"/>
</dbReference>
<evidence type="ECO:0000313" key="5">
    <source>
        <dbReference type="EMBL" id="KAJ1168847.1"/>
    </source>
</evidence>
<dbReference type="InterPro" id="IPR041577">
    <property type="entry name" value="RT_RNaseH_2"/>
</dbReference>
<proteinExistence type="inferred from homology"/>
<sequence length="847" mass="94372">MQKYRQQLLINGTSVEGLRDTGASVTMVTEKLVSQGQYLAGQTYPVTNADNQTKVHPMAMVTLEWGRVNGLKQIVVSSNIPVDCLLGNDLESLAWAEVELKTHAAMLGIPELVCVKTRAQCKAQGEKVVLEPGIIAQTSKRKGNKTGEPASTQQKKENLSSQEEVLPSEGTEPMELEPYQVELLGPGGPTRKQLCKGQETCPSLEGLRQQAAEEIKRKITGTHRVYWEDGLLYTEARDPKPGATRRVVVPQAFRKFIPTLADDIPLAGYLGQTKTWERWSGPYPVLERKSQVTYLVDLGTSRTPKGVIHVNRLKLFNDSADVNLLMVTDEDQEAESEPLPDLLSTDPKDGSVDGVIYSDTLSGQQQSDCGKVLQQFAELFSLTPGQTHLCTHDVDTGDSMPVKNKTFRQSDQVKESIKVEVHKMLELGVTEHSDSPWASPVVLVPKPHTKGGKREMRFCVDYRGLNSVTKTDAHPIPRADELIDKLGAARYLSTFDLTARYWQIKMVQGAKENTAFSKPDGHYQFTVMPFGLKNAPATFQRLVNQVLAGLESFSAAYLDDIAVFSSSWQDHLVHLKKVLKALQAAGLSIKAYKCLIGQGTVVYLGHLVGGGQVWPLQPKIQTILDRVAPKTQTQVRAFLGLTGYYRRFVKGYGSIVTPLTELTSKKMPKKVNWTIECQNAFDTLKQAMCTAPVLKAPDYSKQFIVQTDASEHGIGAVLSQTNDDGLDQPVAFISKRLLPREQRWSAIEREAFAVVWSLKKLRPSLFGTHFVVQTDHRPLRWLMQMKVHSGHVVRLEKESFRSQRGKESFERKVDCAKLQQVDMIETLSLLPLALDSKMFHVRSPSEQ</sequence>
<dbReference type="CDD" id="cd09274">
    <property type="entry name" value="RNase_HI_RT_Ty3"/>
    <property type="match status" value="1"/>
</dbReference>
<accession>A0AAV7SXC2</accession>
<evidence type="ECO:0000256" key="2">
    <source>
        <dbReference type="ARBA" id="ARBA00012180"/>
    </source>
</evidence>
<gene>
    <name evidence="5" type="ORF">NDU88_000760</name>
</gene>
<dbReference type="Gene3D" id="2.40.70.10">
    <property type="entry name" value="Acid Proteases"/>
    <property type="match status" value="1"/>
</dbReference>